<sequence>MNKIKRNYWLFGALGTLLLGFGLCALLESAFLKHNPDIPTWQWIGAGTLSLIIIMAGINFLFASFENKLKLNRND</sequence>
<evidence type="ECO:0000313" key="3">
    <source>
        <dbReference type="Proteomes" id="UP000184462"/>
    </source>
</evidence>
<evidence type="ECO:0000256" key="1">
    <source>
        <dbReference type="SAM" id="Phobius"/>
    </source>
</evidence>
<keyword evidence="1" id="KW-0812">Transmembrane</keyword>
<protein>
    <submittedName>
        <fullName evidence="2">Uncharacterized protein</fullName>
    </submittedName>
</protein>
<gene>
    <name evidence="2" type="ORF">SAMN05444278_10161</name>
</gene>
<keyword evidence="3" id="KW-1185">Reference proteome</keyword>
<name>A0A1M4SAX9_9FLAO</name>
<dbReference type="OrthoDB" id="1453686at2"/>
<feature type="transmembrane region" description="Helical" evidence="1">
    <location>
        <begin position="42"/>
        <end position="63"/>
    </location>
</feature>
<accession>A0A1M4SAX9</accession>
<dbReference type="STRING" id="1155689.SAMN05444278_10161"/>
<reference evidence="2 3" key="1">
    <citation type="submission" date="2016-11" db="EMBL/GenBank/DDBJ databases">
        <authorList>
            <person name="Jaros S."/>
            <person name="Januszkiewicz K."/>
            <person name="Wedrychowicz H."/>
        </authorList>
    </citation>
    <scope>NUCLEOTIDE SEQUENCE [LARGE SCALE GENOMIC DNA]</scope>
    <source>
        <strain evidence="2 3">DSM 25661</strain>
    </source>
</reference>
<keyword evidence="1" id="KW-0472">Membrane</keyword>
<proteinExistence type="predicted"/>
<dbReference type="RefSeq" id="WP_073190381.1">
    <property type="nucleotide sequence ID" value="NZ_FQTW01000001.1"/>
</dbReference>
<dbReference type="AlphaFoldDB" id="A0A1M4SAX9"/>
<evidence type="ECO:0000313" key="2">
    <source>
        <dbReference type="EMBL" id="SHE29350.1"/>
    </source>
</evidence>
<dbReference type="Proteomes" id="UP000184462">
    <property type="component" value="Unassembled WGS sequence"/>
</dbReference>
<dbReference type="EMBL" id="FQTW01000001">
    <property type="protein sequence ID" value="SHE29350.1"/>
    <property type="molecule type" value="Genomic_DNA"/>
</dbReference>
<organism evidence="2 3">
    <name type="scientific">Psychroflexus salarius</name>
    <dbReference type="NCBI Taxonomy" id="1155689"/>
    <lineage>
        <taxon>Bacteria</taxon>
        <taxon>Pseudomonadati</taxon>
        <taxon>Bacteroidota</taxon>
        <taxon>Flavobacteriia</taxon>
        <taxon>Flavobacteriales</taxon>
        <taxon>Flavobacteriaceae</taxon>
        <taxon>Psychroflexus</taxon>
    </lineage>
</organism>
<keyword evidence="1" id="KW-1133">Transmembrane helix</keyword>